<proteinExistence type="predicted"/>
<protein>
    <recommendedName>
        <fullName evidence="3">Restriction endonuclease</fullName>
    </recommendedName>
</protein>
<evidence type="ECO:0000313" key="2">
    <source>
        <dbReference type="Proteomes" id="UP001589595"/>
    </source>
</evidence>
<organism evidence="1 2">
    <name type="scientific">Halobaculum roseum</name>
    <dbReference type="NCBI Taxonomy" id="2175149"/>
    <lineage>
        <taxon>Archaea</taxon>
        <taxon>Methanobacteriati</taxon>
        <taxon>Methanobacteriota</taxon>
        <taxon>Stenosarchaea group</taxon>
        <taxon>Halobacteria</taxon>
        <taxon>Halobacteriales</taxon>
        <taxon>Haloferacaceae</taxon>
        <taxon>Halobaculum</taxon>
    </lineage>
</organism>
<comment type="caution">
    <text evidence="1">The sequence shown here is derived from an EMBL/GenBank/DDBJ whole genome shotgun (WGS) entry which is preliminary data.</text>
</comment>
<reference evidence="1" key="1">
    <citation type="submission" date="2024-09" db="EMBL/GenBank/DDBJ databases">
        <authorList>
            <person name="Sun Q."/>
        </authorList>
    </citation>
    <scope>NUCLEOTIDE SEQUENCE [LARGE SCALE GENOMIC DNA]</scope>
    <source>
        <strain evidence="1">JCM 31273</strain>
    </source>
</reference>
<dbReference type="RefSeq" id="WP_225935239.1">
    <property type="nucleotide sequence ID" value="NZ_JBHMAJ010000005.1"/>
</dbReference>
<dbReference type="PROSITE" id="PS50292">
    <property type="entry name" value="PEROXIDASE_3"/>
    <property type="match status" value="1"/>
</dbReference>
<dbReference type="EMBL" id="JBHMAJ010000005">
    <property type="protein sequence ID" value="MFB9823730.1"/>
    <property type="molecule type" value="Genomic_DNA"/>
</dbReference>
<dbReference type="Proteomes" id="UP001589595">
    <property type="component" value="Unassembled WGS sequence"/>
</dbReference>
<dbReference type="InterPro" id="IPR019791">
    <property type="entry name" value="Haem_peroxidase_animal"/>
</dbReference>
<gene>
    <name evidence="1" type="ORF">ACFFOL_05990</name>
</gene>
<dbReference type="AlphaFoldDB" id="A0ABD5MMN5"/>
<evidence type="ECO:0000313" key="1">
    <source>
        <dbReference type="EMBL" id="MFB9823730.1"/>
    </source>
</evidence>
<accession>A0ABD5MMN5</accession>
<sequence>MDRLRGLTLPAVDDVRNGLESYLETTARAAELENQIEWTDEIVDELYELTDEELEIVEGAVEE</sequence>
<evidence type="ECO:0008006" key="3">
    <source>
        <dbReference type="Google" id="ProtNLM"/>
    </source>
</evidence>
<name>A0ABD5MMN5_9EURY</name>
<keyword evidence="2" id="KW-1185">Reference proteome</keyword>